<dbReference type="Proteomes" id="UP000814128">
    <property type="component" value="Unassembled WGS sequence"/>
</dbReference>
<gene>
    <name evidence="1" type="ORF">K488DRAFT_68440</name>
</gene>
<dbReference type="EMBL" id="MU273485">
    <property type="protein sequence ID" value="KAI0035399.1"/>
    <property type="molecule type" value="Genomic_DNA"/>
</dbReference>
<accession>A0ACB8QUA7</accession>
<protein>
    <submittedName>
        <fullName evidence="1">Uncharacterized protein</fullName>
    </submittedName>
</protein>
<name>A0ACB8QUA7_9AGAM</name>
<keyword evidence="2" id="KW-1185">Reference proteome</keyword>
<comment type="caution">
    <text evidence="1">The sequence shown here is derived from an EMBL/GenBank/DDBJ whole genome shotgun (WGS) entry which is preliminary data.</text>
</comment>
<reference evidence="1" key="1">
    <citation type="submission" date="2021-02" db="EMBL/GenBank/DDBJ databases">
        <authorList>
            <consortium name="DOE Joint Genome Institute"/>
            <person name="Ahrendt S."/>
            <person name="Looney B.P."/>
            <person name="Miyauchi S."/>
            <person name="Morin E."/>
            <person name="Drula E."/>
            <person name="Courty P.E."/>
            <person name="Chicoki N."/>
            <person name="Fauchery L."/>
            <person name="Kohler A."/>
            <person name="Kuo A."/>
            <person name="Labutti K."/>
            <person name="Pangilinan J."/>
            <person name="Lipzen A."/>
            <person name="Riley R."/>
            <person name="Andreopoulos W."/>
            <person name="He G."/>
            <person name="Johnson J."/>
            <person name="Barry K.W."/>
            <person name="Grigoriev I.V."/>
            <person name="Nagy L."/>
            <person name="Hibbett D."/>
            <person name="Henrissat B."/>
            <person name="Matheny P.B."/>
            <person name="Labbe J."/>
            <person name="Martin F."/>
        </authorList>
    </citation>
    <scope>NUCLEOTIDE SEQUENCE</scope>
    <source>
        <strain evidence="1">EC-137</strain>
    </source>
</reference>
<sequence length="202" mass="23118">MAVQLFIAFYSTGNKRRYHWSLIPSSTGVPSMRRRIKLYEICKERWANDAGTTVTEHWVCANGDKILGASRRFMGMLAFPPCVDETTTLTDVQDILEIMPPMPHGLSEDEQQTWTCAKWIVDILLDKGPIWGLDFVDRMRELDNLYWEIYKLAWRLEEGGWQDIAAEDGAKLRCVPFPTRFVVGGQASLPPEWGSDSDSDAW</sequence>
<evidence type="ECO:0000313" key="1">
    <source>
        <dbReference type="EMBL" id="KAI0035399.1"/>
    </source>
</evidence>
<reference evidence="1" key="2">
    <citation type="journal article" date="2022" name="New Phytol.">
        <title>Evolutionary transition to the ectomycorrhizal habit in the genomes of a hyperdiverse lineage of mushroom-forming fungi.</title>
        <authorList>
            <person name="Looney B."/>
            <person name="Miyauchi S."/>
            <person name="Morin E."/>
            <person name="Drula E."/>
            <person name="Courty P.E."/>
            <person name="Kohler A."/>
            <person name="Kuo A."/>
            <person name="LaButti K."/>
            <person name="Pangilinan J."/>
            <person name="Lipzen A."/>
            <person name="Riley R."/>
            <person name="Andreopoulos W."/>
            <person name="He G."/>
            <person name="Johnson J."/>
            <person name="Nolan M."/>
            <person name="Tritt A."/>
            <person name="Barry K.W."/>
            <person name="Grigoriev I.V."/>
            <person name="Nagy L.G."/>
            <person name="Hibbett D."/>
            <person name="Henrissat B."/>
            <person name="Matheny P.B."/>
            <person name="Labbe J."/>
            <person name="Martin F.M."/>
        </authorList>
    </citation>
    <scope>NUCLEOTIDE SEQUENCE</scope>
    <source>
        <strain evidence="1">EC-137</strain>
    </source>
</reference>
<organism evidence="1 2">
    <name type="scientific">Vararia minispora EC-137</name>
    <dbReference type="NCBI Taxonomy" id="1314806"/>
    <lineage>
        <taxon>Eukaryota</taxon>
        <taxon>Fungi</taxon>
        <taxon>Dikarya</taxon>
        <taxon>Basidiomycota</taxon>
        <taxon>Agaricomycotina</taxon>
        <taxon>Agaricomycetes</taxon>
        <taxon>Russulales</taxon>
        <taxon>Lachnocladiaceae</taxon>
        <taxon>Vararia</taxon>
    </lineage>
</organism>
<evidence type="ECO:0000313" key="2">
    <source>
        <dbReference type="Proteomes" id="UP000814128"/>
    </source>
</evidence>
<proteinExistence type="predicted"/>